<sequence>MRIRATVAAVSGALALSALALPSAAQADGAHGSTGSTAELARAAQSAAAPSAAKAGARSAAPAAEPGPLDLTFSKFTINGGKPLVVGTTYTKRVPTTFTVTHAANVDIFAEDFMLEVGLYRGSFDNPANEFYGDDTPVCKKVSATVATCKGNIAVYPEFDLFGNADATKWKAVGYAVALNGQDPEDVDPGDIGFVVQDNLGTTLVQRASKQTVNASPEPVKKGKTITVTGWLSRANWDDFKYHGYTSQSVKLQFRKKGSSTYTTVKTVKTNNKGDAKTTVKATVDGYWRYSFAGTSTTPAATATGDYVDVK</sequence>
<keyword evidence="1" id="KW-0732">Signal</keyword>
<dbReference type="Proteomes" id="UP001164963">
    <property type="component" value="Chromosome"/>
</dbReference>
<feature type="signal peptide" evidence="1">
    <location>
        <begin position="1"/>
        <end position="20"/>
    </location>
</feature>
<keyword evidence="3" id="KW-1185">Reference proteome</keyword>
<protein>
    <recommendedName>
        <fullName evidence="4">Calcium-binding protein</fullName>
    </recommendedName>
</protein>
<evidence type="ECO:0000256" key="1">
    <source>
        <dbReference type="SAM" id="SignalP"/>
    </source>
</evidence>
<evidence type="ECO:0000313" key="3">
    <source>
        <dbReference type="Proteomes" id="UP001164963"/>
    </source>
</evidence>
<proteinExistence type="predicted"/>
<accession>A0ABY6PT16</accession>
<evidence type="ECO:0008006" key="4">
    <source>
        <dbReference type="Google" id="ProtNLM"/>
    </source>
</evidence>
<name>A0ABY6PT16_9ACTN</name>
<dbReference type="RefSeq" id="WP_265542519.1">
    <property type="nucleotide sequence ID" value="NZ_CP098740.1"/>
</dbReference>
<organism evidence="2 3">
    <name type="scientific">Streptomyces drozdowiczii</name>
    <dbReference type="NCBI Taxonomy" id="202862"/>
    <lineage>
        <taxon>Bacteria</taxon>
        <taxon>Bacillati</taxon>
        <taxon>Actinomycetota</taxon>
        <taxon>Actinomycetes</taxon>
        <taxon>Kitasatosporales</taxon>
        <taxon>Streptomycetaceae</taxon>
        <taxon>Streptomyces</taxon>
    </lineage>
</organism>
<evidence type="ECO:0000313" key="2">
    <source>
        <dbReference type="EMBL" id="UZK55094.1"/>
    </source>
</evidence>
<gene>
    <name evidence="2" type="ORF">NEH16_13965</name>
</gene>
<dbReference type="EMBL" id="CP098740">
    <property type="protein sequence ID" value="UZK55094.1"/>
    <property type="molecule type" value="Genomic_DNA"/>
</dbReference>
<feature type="chain" id="PRO_5046919404" description="Calcium-binding protein" evidence="1">
    <location>
        <begin position="21"/>
        <end position="311"/>
    </location>
</feature>
<reference evidence="2" key="1">
    <citation type="journal article" date="2022" name="Front. Microbiol.">
        <title>Mirubactin C rescues the lethal effect of cell wall biosynthesis mutations in Bacillus subtilis.</title>
        <authorList>
            <person name="Kepplinger B."/>
            <person name="Wen X."/>
            <person name="Tyler A.R."/>
            <person name="Kim B.Y."/>
            <person name="Brown J."/>
            <person name="Banks P."/>
            <person name="Dashti Y."/>
            <person name="Mackenzie E.S."/>
            <person name="Wills C."/>
            <person name="Kawai Y."/>
            <person name="Waldron K.J."/>
            <person name="Allenby N.E.E."/>
            <person name="Wu L.J."/>
            <person name="Hall M.J."/>
            <person name="Errington J."/>
        </authorList>
    </citation>
    <scope>NUCLEOTIDE SEQUENCE</scope>
    <source>
        <strain evidence="2">MDA8-470</strain>
    </source>
</reference>